<dbReference type="InterPro" id="IPR035513">
    <property type="entry name" value="Invertase/methylesterase_inhib"/>
</dbReference>
<keyword evidence="1" id="KW-0472">Membrane</keyword>
<accession>A0A1J6IKC1</accession>
<dbReference type="GO" id="GO:0004857">
    <property type="term" value="F:enzyme inhibitor activity"/>
    <property type="evidence" value="ECO:0007669"/>
    <property type="project" value="InterPro"/>
</dbReference>
<keyword evidence="1" id="KW-0812">Transmembrane</keyword>
<evidence type="ECO:0000313" key="4">
    <source>
        <dbReference type="Proteomes" id="UP000187609"/>
    </source>
</evidence>
<dbReference type="Gene3D" id="1.20.140.40">
    <property type="entry name" value="Invertase/pectin methylesterase inhibitor family protein"/>
    <property type="match status" value="1"/>
</dbReference>
<gene>
    <name evidence="3" type="ORF">A4A49_30970</name>
</gene>
<evidence type="ECO:0000256" key="1">
    <source>
        <dbReference type="SAM" id="Phobius"/>
    </source>
</evidence>
<feature type="domain" description="Pectinesterase inhibitor" evidence="2">
    <location>
        <begin position="37"/>
        <end position="181"/>
    </location>
</feature>
<feature type="transmembrane region" description="Helical" evidence="1">
    <location>
        <begin position="12"/>
        <end position="33"/>
    </location>
</feature>
<protein>
    <recommendedName>
        <fullName evidence="2">Pectinesterase inhibitor domain-containing protein</fullName>
    </recommendedName>
</protein>
<dbReference type="Pfam" id="PF04043">
    <property type="entry name" value="PMEI"/>
    <property type="match status" value="1"/>
</dbReference>
<dbReference type="SMART" id="SM00856">
    <property type="entry name" value="PMEI"/>
    <property type="match status" value="1"/>
</dbReference>
<evidence type="ECO:0000259" key="2">
    <source>
        <dbReference type="SMART" id="SM00856"/>
    </source>
</evidence>
<dbReference type="KEGG" id="nau:109230553"/>
<name>A0A1J6IKC1_NICAT</name>
<organism evidence="3 4">
    <name type="scientific">Nicotiana attenuata</name>
    <name type="common">Coyote tobacco</name>
    <dbReference type="NCBI Taxonomy" id="49451"/>
    <lineage>
        <taxon>Eukaryota</taxon>
        <taxon>Viridiplantae</taxon>
        <taxon>Streptophyta</taxon>
        <taxon>Embryophyta</taxon>
        <taxon>Tracheophyta</taxon>
        <taxon>Spermatophyta</taxon>
        <taxon>Magnoliopsida</taxon>
        <taxon>eudicotyledons</taxon>
        <taxon>Gunneridae</taxon>
        <taxon>Pentapetalae</taxon>
        <taxon>asterids</taxon>
        <taxon>lamiids</taxon>
        <taxon>Solanales</taxon>
        <taxon>Solanaceae</taxon>
        <taxon>Nicotianoideae</taxon>
        <taxon>Nicotianeae</taxon>
        <taxon>Nicotiana</taxon>
    </lineage>
</organism>
<dbReference type="OrthoDB" id="1289963at2759"/>
<dbReference type="AlphaFoldDB" id="A0A1J6IKC1"/>
<dbReference type="Proteomes" id="UP000187609">
    <property type="component" value="Unassembled WGS sequence"/>
</dbReference>
<keyword evidence="4" id="KW-1185">Reference proteome</keyword>
<dbReference type="PANTHER" id="PTHR31890">
    <property type="entry name" value="PLANT INVERTASE/PECTIN METHYLESTERASE INHIBITOR SUPERFAMILY PROTEIN"/>
    <property type="match status" value="1"/>
</dbReference>
<evidence type="ECO:0000313" key="3">
    <source>
        <dbReference type="EMBL" id="OIT00976.1"/>
    </source>
</evidence>
<dbReference type="SUPFAM" id="SSF101148">
    <property type="entry name" value="Plant invertase/pectin methylesterase inhibitor"/>
    <property type="match status" value="1"/>
</dbReference>
<sequence length="187" mass="21066">MGRSISSSSSIFSLIFLLPYIFLLSVDLFGANLRANAVTQLIKTACDFSNVKDFCYNVLGNDPDAQWATTRFSLENTTIVLAETNYTNIARKVLTITSNETNPEFKQIYKNCLHQYLLLKSDFKNLIHTLEFNGNIAQAVEGAQLHLFTCMDYLTQSPNIANPFAQDNENMASFFELIRDISAIPLE</sequence>
<comment type="caution">
    <text evidence="3">The sequence shown here is derived from an EMBL/GenBank/DDBJ whole genome shotgun (WGS) entry which is preliminary data.</text>
</comment>
<dbReference type="EMBL" id="MJEQ01037189">
    <property type="protein sequence ID" value="OIT00976.1"/>
    <property type="molecule type" value="Genomic_DNA"/>
</dbReference>
<dbReference type="PANTHER" id="PTHR31890:SF10">
    <property type="entry name" value="PECTINESTERASE INHIBITOR 2-LIKE"/>
    <property type="match status" value="1"/>
</dbReference>
<proteinExistence type="predicted"/>
<dbReference type="OMA" id="SHILACM"/>
<dbReference type="InterPro" id="IPR006501">
    <property type="entry name" value="Pectinesterase_inhib_dom"/>
</dbReference>
<keyword evidence="1" id="KW-1133">Transmembrane helix</keyword>
<dbReference type="Gramene" id="OIT00976">
    <property type="protein sequence ID" value="OIT00976"/>
    <property type="gene ID" value="A4A49_30970"/>
</dbReference>
<dbReference type="SMR" id="A0A1J6IKC1"/>
<reference evidence="3" key="1">
    <citation type="submission" date="2016-11" db="EMBL/GenBank/DDBJ databases">
        <title>The genome of Nicotiana attenuata.</title>
        <authorList>
            <person name="Xu S."/>
            <person name="Brockmoeller T."/>
            <person name="Gaquerel E."/>
            <person name="Navarro A."/>
            <person name="Kuhl H."/>
            <person name="Gase K."/>
            <person name="Ling Z."/>
            <person name="Zhou W."/>
            <person name="Kreitzer C."/>
            <person name="Stanke M."/>
            <person name="Tang H."/>
            <person name="Lyons E."/>
            <person name="Pandey P."/>
            <person name="Pandey S.P."/>
            <person name="Timmermann B."/>
            <person name="Baldwin I.T."/>
        </authorList>
    </citation>
    <scope>NUCLEOTIDE SEQUENCE [LARGE SCALE GENOMIC DNA]</scope>
    <source>
        <strain evidence="3">UT</strain>
    </source>
</reference>
<dbReference type="NCBIfam" id="TIGR01614">
    <property type="entry name" value="PME_inhib"/>
    <property type="match status" value="1"/>
</dbReference>